<comment type="caution">
    <text evidence="1">The sequence shown here is derived from an EMBL/GenBank/DDBJ whole genome shotgun (WGS) entry which is preliminary data.</text>
</comment>
<evidence type="ECO:0000313" key="1">
    <source>
        <dbReference type="EMBL" id="NVO79495.1"/>
    </source>
</evidence>
<name>A0A850QP86_9BURK</name>
<accession>A0A850QP86</accession>
<dbReference type="Proteomes" id="UP000588051">
    <property type="component" value="Unassembled WGS sequence"/>
</dbReference>
<dbReference type="EMBL" id="JABXYJ010000018">
    <property type="protein sequence ID" value="NVO79495.1"/>
    <property type="molecule type" value="Genomic_DNA"/>
</dbReference>
<sequence length="99" mass="10842">MKVTVLGMKASKGMMENGVTYDSTKVFTQVRLDDSKGTAKGFSGGDYTFGDSSVFEKYKHLTFPLLAEVEFDQVTSGKLVRQIIVSLQPLQIAKTEAKA</sequence>
<proteinExistence type="predicted"/>
<keyword evidence="2" id="KW-1185">Reference proteome</keyword>
<dbReference type="AlphaFoldDB" id="A0A850QP86"/>
<evidence type="ECO:0000313" key="2">
    <source>
        <dbReference type="Proteomes" id="UP000588051"/>
    </source>
</evidence>
<dbReference type="RefSeq" id="WP_176805222.1">
    <property type="nucleotide sequence ID" value="NZ_JABXYJ010000018.1"/>
</dbReference>
<protein>
    <recommendedName>
        <fullName evidence="3">Single-stranded DNA-binding protein</fullName>
    </recommendedName>
</protein>
<reference evidence="1 2" key="1">
    <citation type="submission" date="2020-06" db="EMBL/GenBank/DDBJ databases">
        <authorList>
            <person name="Qiu C."/>
            <person name="Liu Z."/>
        </authorList>
    </citation>
    <scope>NUCLEOTIDE SEQUENCE [LARGE SCALE GENOMIC DNA]</scope>
    <source>
        <strain evidence="1 2">EM 1</strain>
    </source>
</reference>
<organism evidence="1 2">
    <name type="scientific">Undibacterium oligocarboniphilum</name>
    <dbReference type="NCBI Taxonomy" id="666702"/>
    <lineage>
        <taxon>Bacteria</taxon>
        <taxon>Pseudomonadati</taxon>
        <taxon>Pseudomonadota</taxon>
        <taxon>Betaproteobacteria</taxon>
        <taxon>Burkholderiales</taxon>
        <taxon>Oxalobacteraceae</taxon>
        <taxon>Undibacterium</taxon>
    </lineage>
</organism>
<gene>
    <name evidence="1" type="ORF">HV832_16885</name>
</gene>
<evidence type="ECO:0008006" key="3">
    <source>
        <dbReference type="Google" id="ProtNLM"/>
    </source>
</evidence>